<sequence>MRELALHILDLVQNSIEAQAGRVDLSIEEDCTADRLTIVVIDDGRGMSADMVKAAFDPFVTTRNTRRIGLGLSLLAMTAGQSGGYVDIQSEPGQGTKITAVYQYSHVDRPPLGHIAATVRTLIALNPHLDFTYHHTVMNRVFTVKTRELAEALGDVPFTQPAVIEWLDNYLTAGIANLYGGEEYENG</sequence>
<dbReference type="InterPro" id="IPR005467">
    <property type="entry name" value="His_kinase_dom"/>
</dbReference>
<evidence type="ECO:0000313" key="7">
    <source>
        <dbReference type="Proteomes" id="UP000295063"/>
    </source>
</evidence>
<keyword evidence="7" id="KW-1185">Reference proteome</keyword>
<dbReference type="PRINTS" id="PR00344">
    <property type="entry name" value="BCTRLSENSOR"/>
</dbReference>
<keyword evidence="3 6" id="KW-0418">Kinase</keyword>
<keyword evidence="3 6" id="KW-0808">Transferase</keyword>
<organism evidence="6 7">
    <name type="scientific">Anaerospora hongkongensis</name>
    <dbReference type="NCBI Taxonomy" id="244830"/>
    <lineage>
        <taxon>Bacteria</taxon>
        <taxon>Bacillati</taxon>
        <taxon>Bacillota</taxon>
        <taxon>Negativicutes</taxon>
        <taxon>Selenomonadales</taxon>
        <taxon>Sporomusaceae</taxon>
        <taxon>Anaerospora</taxon>
    </lineage>
</organism>
<evidence type="ECO:0000313" key="6">
    <source>
        <dbReference type="EMBL" id="TCL36516.1"/>
    </source>
</evidence>
<dbReference type="GO" id="GO:0004673">
    <property type="term" value="F:protein histidine kinase activity"/>
    <property type="evidence" value="ECO:0007669"/>
    <property type="project" value="UniProtKB-EC"/>
</dbReference>
<dbReference type="Pfam" id="PF02518">
    <property type="entry name" value="HATPase_c"/>
    <property type="match status" value="1"/>
</dbReference>
<evidence type="ECO:0000259" key="5">
    <source>
        <dbReference type="PROSITE" id="PS50109"/>
    </source>
</evidence>
<keyword evidence="4" id="KW-0902">Two-component regulatory system</keyword>
<dbReference type="GO" id="GO:0000160">
    <property type="term" value="P:phosphorelay signal transduction system"/>
    <property type="evidence" value="ECO:0007669"/>
    <property type="project" value="UniProtKB-KW"/>
</dbReference>
<dbReference type="SMART" id="SM00387">
    <property type="entry name" value="HATPase_c"/>
    <property type="match status" value="1"/>
</dbReference>
<reference evidence="6 7" key="1">
    <citation type="submission" date="2019-03" db="EMBL/GenBank/DDBJ databases">
        <title>Genomic Encyclopedia of Type Strains, Phase IV (KMG-IV): sequencing the most valuable type-strain genomes for metagenomic binning, comparative biology and taxonomic classification.</title>
        <authorList>
            <person name="Goeker M."/>
        </authorList>
    </citation>
    <scope>NUCLEOTIDE SEQUENCE [LARGE SCALE GENOMIC DNA]</scope>
    <source>
        <strain evidence="6 7">DSM 15969</strain>
    </source>
</reference>
<dbReference type="PROSITE" id="PS50109">
    <property type="entry name" value="HIS_KIN"/>
    <property type="match status" value="1"/>
</dbReference>
<feature type="domain" description="Histidine kinase" evidence="5">
    <location>
        <begin position="1"/>
        <end position="106"/>
    </location>
</feature>
<proteinExistence type="predicted"/>
<dbReference type="InterPro" id="IPR003594">
    <property type="entry name" value="HATPase_dom"/>
</dbReference>
<comment type="catalytic activity">
    <reaction evidence="1">
        <text>ATP + protein L-histidine = ADP + protein N-phospho-L-histidine.</text>
        <dbReference type="EC" id="2.7.13.3"/>
    </reaction>
</comment>
<evidence type="ECO:0000256" key="2">
    <source>
        <dbReference type="ARBA" id="ARBA00012438"/>
    </source>
</evidence>
<dbReference type="PANTHER" id="PTHR43065">
    <property type="entry name" value="SENSOR HISTIDINE KINASE"/>
    <property type="match status" value="1"/>
</dbReference>
<accession>A0A4R1PW16</accession>
<evidence type="ECO:0000256" key="4">
    <source>
        <dbReference type="ARBA" id="ARBA00023012"/>
    </source>
</evidence>
<comment type="caution">
    <text evidence="6">The sequence shown here is derived from an EMBL/GenBank/DDBJ whole genome shotgun (WGS) entry which is preliminary data.</text>
</comment>
<dbReference type="SUPFAM" id="SSF55874">
    <property type="entry name" value="ATPase domain of HSP90 chaperone/DNA topoisomerase II/histidine kinase"/>
    <property type="match status" value="1"/>
</dbReference>
<gene>
    <name evidence="6" type="ORF">EV210_108156</name>
</gene>
<name>A0A4R1PW16_9FIRM</name>
<dbReference type="InterPro" id="IPR004358">
    <property type="entry name" value="Sig_transdc_His_kin-like_C"/>
</dbReference>
<dbReference type="InterPro" id="IPR036890">
    <property type="entry name" value="HATPase_C_sf"/>
</dbReference>
<evidence type="ECO:0000256" key="3">
    <source>
        <dbReference type="ARBA" id="ARBA00022777"/>
    </source>
</evidence>
<dbReference type="Proteomes" id="UP000295063">
    <property type="component" value="Unassembled WGS sequence"/>
</dbReference>
<protein>
    <recommendedName>
        <fullName evidence="2">histidine kinase</fullName>
        <ecNumber evidence="2">2.7.13.3</ecNumber>
    </recommendedName>
</protein>
<dbReference type="RefSeq" id="WP_132081279.1">
    <property type="nucleotide sequence ID" value="NZ_SLUI01000008.1"/>
</dbReference>
<dbReference type="OrthoDB" id="9797586at2"/>
<dbReference type="EMBL" id="SLUI01000008">
    <property type="protein sequence ID" value="TCL36516.1"/>
    <property type="molecule type" value="Genomic_DNA"/>
</dbReference>
<evidence type="ECO:0000256" key="1">
    <source>
        <dbReference type="ARBA" id="ARBA00000085"/>
    </source>
</evidence>
<dbReference type="EC" id="2.7.13.3" evidence="2"/>
<dbReference type="Gene3D" id="3.30.565.10">
    <property type="entry name" value="Histidine kinase-like ATPase, C-terminal domain"/>
    <property type="match status" value="1"/>
</dbReference>
<dbReference type="AlphaFoldDB" id="A0A4R1PW16"/>